<comment type="caution">
    <text evidence="7">The sequence shown here is derived from an EMBL/GenBank/DDBJ whole genome shotgun (WGS) entry which is preliminary data.</text>
</comment>
<dbReference type="InterPro" id="IPR013977">
    <property type="entry name" value="GcvT_C"/>
</dbReference>
<evidence type="ECO:0000313" key="8">
    <source>
        <dbReference type="Proteomes" id="UP001069802"/>
    </source>
</evidence>
<evidence type="ECO:0000313" key="7">
    <source>
        <dbReference type="EMBL" id="MCZ4283055.1"/>
    </source>
</evidence>
<dbReference type="InterPro" id="IPR006222">
    <property type="entry name" value="GCVT_N"/>
</dbReference>
<name>A0ABT4LPJ2_9PROT</name>
<dbReference type="Gene3D" id="2.40.30.110">
    <property type="entry name" value="Aminomethyltransferase beta-barrel domains"/>
    <property type="match status" value="1"/>
</dbReference>
<dbReference type="Gene3D" id="3.50.50.60">
    <property type="entry name" value="FAD/NAD(P)-binding domain"/>
    <property type="match status" value="1"/>
</dbReference>
<dbReference type="SUPFAM" id="SSF103025">
    <property type="entry name" value="Folate-binding domain"/>
    <property type="match status" value="1"/>
</dbReference>
<feature type="domain" description="FAD dependent oxidoreductase" evidence="3">
    <location>
        <begin position="6"/>
        <end position="364"/>
    </location>
</feature>
<dbReference type="InterPro" id="IPR028896">
    <property type="entry name" value="GcvT/YgfZ/DmdA"/>
</dbReference>
<evidence type="ECO:0000259" key="6">
    <source>
        <dbReference type="Pfam" id="PF16350"/>
    </source>
</evidence>
<dbReference type="PROSITE" id="PS51257">
    <property type="entry name" value="PROKAR_LIPOPROTEIN"/>
    <property type="match status" value="1"/>
</dbReference>
<protein>
    <submittedName>
        <fullName evidence="7">FAD-dependent oxidoreductase</fullName>
    </submittedName>
</protein>
<evidence type="ECO:0000256" key="2">
    <source>
        <dbReference type="ARBA" id="ARBA00023002"/>
    </source>
</evidence>
<evidence type="ECO:0000259" key="3">
    <source>
        <dbReference type="Pfam" id="PF01266"/>
    </source>
</evidence>
<dbReference type="SUPFAM" id="SSF54373">
    <property type="entry name" value="FAD-linked reductases, C-terminal domain"/>
    <property type="match status" value="1"/>
</dbReference>
<dbReference type="EMBL" id="JAPWGY010000016">
    <property type="protein sequence ID" value="MCZ4283055.1"/>
    <property type="molecule type" value="Genomic_DNA"/>
</dbReference>
<dbReference type="Pfam" id="PF08669">
    <property type="entry name" value="GCV_T_C"/>
    <property type="match status" value="1"/>
</dbReference>
<evidence type="ECO:0000259" key="4">
    <source>
        <dbReference type="Pfam" id="PF01571"/>
    </source>
</evidence>
<evidence type="ECO:0000259" key="5">
    <source>
        <dbReference type="Pfam" id="PF08669"/>
    </source>
</evidence>
<dbReference type="InterPro" id="IPR029043">
    <property type="entry name" value="GcvT/YgfZ_C"/>
</dbReference>
<dbReference type="Proteomes" id="UP001069802">
    <property type="component" value="Unassembled WGS sequence"/>
</dbReference>
<sequence>METQAKVVIIGGGVVGCSILYHLAKKGWSNVVLLERQELTAGSSWHAAGNLFTLTAPGNAAILQKYTIDLYPELEQESGQDCGLHYNSELLIAKDEEEIKTLKIAHGFGLRYGIESEFISNEQAKELAPTLNTDGVMAVLHEKTAGYCDPASVTHAFAKAARQRGANIYRHTPVLETNQRDDGKWDVVTEKGTIIADYVVNAAGLWGREVAALAGIKLPLIPVEHHYLVTEDIPVLVEHDRPHALLSYADANLYMRPEGNGLLIGAYESKCHHWSEHGTPLNFGHELLPDDLGRMEEEFCQAVDLIPSLAEAGIKSVINGPMIFSPDLGPLIGPYPGKPGYFCANGVMTGFNQGGGIGKVLAEWIIDGEPSLDVSFWDVARYGDYAGSRYTKEMTKYWYENRSSRIYPYQTFSVGRPMKTSAIYDRLKEAGAVFGETCGWEDAYWYATTPEEAKENYCYERPKWFDAVGREARATRETAGLFELTSYGKYRFSGPDAVSFLDHLMANAIPKIGKTALCPMLSPQGKVIGDFTITRLAQDSCLVLGSGSMEKIHERWFLENLPDTGVTYENLTQRYAGLHVAGPKARTIVSKLAPNVSFDNADFPFLSGRAMELGSCPEAFVVRVSYTGEAGYEIYMPMEYQRGVFDEIINAGEPHGLQLVGGHALMSLRLEKGFAGWGLELTSDYYPHETALARFVLYSKEDFIGREAALAAKAGGPREVFVQFEIEVDDADAYGGEPIYLNDEQVGYTSSGGFGYCSNTSLALAYLSAESVDVNAAYYIDIIGDKRKARLLTQAPVDPEGHRMRMG</sequence>
<dbReference type="Gene3D" id="3.30.1360.120">
    <property type="entry name" value="Probable tRNA modification gtpase trme, domain 1"/>
    <property type="match status" value="1"/>
</dbReference>
<gene>
    <name evidence="7" type="ORF">O4H49_19885</name>
</gene>
<keyword evidence="8" id="KW-1185">Reference proteome</keyword>
<dbReference type="PANTHER" id="PTHR43757">
    <property type="entry name" value="AMINOMETHYLTRANSFERASE"/>
    <property type="match status" value="1"/>
</dbReference>
<organism evidence="7 8">
    <name type="scientific">Kiloniella laminariae</name>
    <dbReference type="NCBI Taxonomy" id="454162"/>
    <lineage>
        <taxon>Bacteria</taxon>
        <taxon>Pseudomonadati</taxon>
        <taxon>Pseudomonadota</taxon>
        <taxon>Alphaproteobacteria</taxon>
        <taxon>Rhodospirillales</taxon>
        <taxon>Kiloniellaceae</taxon>
        <taxon>Kiloniella</taxon>
    </lineage>
</organism>
<evidence type="ECO:0000256" key="1">
    <source>
        <dbReference type="ARBA" id="ARBA00008609"/>
    </source>
</evidence>
<reference evidence="7" key="1">
    <citation type="submission" date="2022-12" db="EMBL/GenBank/DDBJ databases">
        <title>Bacterial isolates from different developmental stages of Nematostella vectensis.</title>
        <authorList>
            <person name="Fraune S."/>
        </authorList>
    </citation>
    <scope>NUCLEOTIDE SEQUENCE</scope>
    <source>
        <strain evidence="7">G21630-S1</strain>
    </source>
</reference>
<dbReference type="SUPFAM" id="SSF51905">
    <property type="entry name" value="FAD/NAD(P)-binding domain"/>
    <property type="match status" value="1"/>
</dbReference>
<dbReference type="InterPro" id="IPR006076">
    <property type="entry name" value="FAD-dep_OxRdtase"/>
</dbReference>
<dbReference type="InterPro" id="IPR027266">
    <property type="entry name" value="TrmE/GcvT-like"/>
</dbReference>
<dbReference type="Pfam" id="PF16350">
    <property type="entry name" value="FAO_M"/>
    <property type="match status" value="1"/>
</dbReference>
<comment type="similarity">
    <text evidence="1">Belongs to the GcvT family.</text>
</comment>
<dbReference type="Gene3D" id="3.30.70.1400">
    <property type="entry name" value="Aminomethyltransferase beta-barrel domains"/>
    <property type="match status" value="1"/>
</dbReference>
<dbReference type="Pfam" id="PF01266">
    <property type="entry name" value="DAO"/>
    <property type="match status" value="1"/>
</dbReference>
<feature type="domain" description="GCVT N-terminal" evidence="4">
    <location>
        <begin position="423"/>
        <end position="699"/>
    </location>
</feature>
<keyword evidence="2" id="KW-0560">Oxidoreductase</keyword>
<accession>A0ABT4LPJ2</accession>
<dbReference type="Pfam" id="PF01571">
    <property type="entry name" value="GCV_T"/>
    <property type="match status" value="1"/>
</dbReference>
<dbReference type="InterPro" id="IPR036188">
    <property type="entry name" value="FAD/NAD-bd_sf"/>
</dbReference>
<feature type="domain" description="FAD dependent oxidoreductase central" evidence="6">
    <location>
        <begin position="367"/>
        <end position="421"/>
    </location>
</feature>
<dbReference type="PANTHER" id="PTHR43757:SF2">
    <property type="entry name" value="AMINOMETHYLTRANSFERASE, MITOCHONDRIAL"/>
    <property type="match status" value="1"/>
</dbReference>
<dbReference type="RefSeq" id="WP_269425177.1">
    <property type="nucleotide sequence ID" value="NZ_JAPWGY010000016.1"/>
</dbReference>
<proteinExistence type="inferred from homology"/>
<dbReference type="InterPro" id="IPR032503">
    <property type="entry name" value="FAO_M"/>
</dbReference>
<dbReference type="SUPFAM" id="SSF101790">
    <property type="entry name" value="Aminomethyltransferase beta-barrel domain"/>
    <property type="match status" value="1"/>
</dbReference>
<dbReference type="Gene3D" id="3.30.9.10">
    <property type="entry name" value="D-Amino Acid Oxidase, subunit A, domain 2"/>
    <property type="match status" value="1"/>
</dbReference>
<feature type="domain" description="Aminomethyltransferase C-terminal" evidence="5">
    <location>
        <begin position="721"/>
        <end position="797"/>
    </location>
</feature>